<evidence type="ECO:0000256" key="1">
    <source>
        <dbReference type="SAM" id="SignalP"/>
    </source>
</evidence>
<feature type="signal peptide" evidence="1">
    <location>
        <begin position="1"/>
        <end position="21"/>
    </location>
</feature>
<name>A7KKH4_9BASI</name>
<dbReference type="EMBL" id="EF469362">
    <property type="protein sequence ID" value="ABS86318.1"/>
    <property type="molecule type" value="Genomic_DNA"/>
</dbReference>
<feature type="chain" id="PRO_5002711873" evidence="1">
    <location>
        <begin position="22"/>
        <end position="150"/>
    </location>
</feature>
<reference evidence="2" key="1">
    <citation type="journal article" date="2007" name="Mol. Ecol. Notes">
        <title>Detection and validation of EST-derived SNPs for poplar leaf rust Melampsora medusae f. sp. deltoidae.</title>
        <authorList>
            <person name="Feau N."/>
            <person name="Bergeron M.-J."/>
            <person name="Joly D.L."/>
            <person name="Roussel F."/>
            <person name="Hamelin R.C."/>
        </authorList>
    </citation>
    <scope>NUCLEOTIDE SEQUENCE</scope>
    <source>
        <strain evidence="2">MS-5b</strain>
    </source>
</reference>
<protein>
    <submittedName>
        <fullName evidence="2">Hesp-417-like protein</fullName>
    </submittedName>
</protein>
<evidence type="ECO:0000313" key="2">
    <source>
        <dbReference type="EMBL" id="ABS86318.1"/>
    </source>
</evidence>
<proteinExistence type="predicted"/>
<keyword evidence="1" id="KW-0732">Signal</keyword>
<sequence>LFKRIVLSGALLCMTQSFGLAGSEIKCVKQGSITIEKEHCLKALRLFPLPKGPDNIIFNGHEIPSRVQTCELWLRIVDESVSINIPKKVVEKAFDDGWNKCHGYGNVTIHDAQGIRLDIGAYKDQPVIFKVDCNPPLTSIAFLYPDLNPT</sequence>
<organism evidence="2">
    <name type="scientific">Melampsora medusae f. sp. deltoidis</name>
    <dbReference type="NCBI Taxonomy" id="258770"/>
    <lineage>
        <taxon>Eukaryota</taxon>
        <taxon>Fungi</taxon>
        <taxon>Dikarya</taxon>
        <taxon>Basidiomycota</taxon>
        <taxon>Pucciniomycotina</taxon>
        <taxon>Pucciniomycetes</taxon>
        <taxon>Pucciniales</taxon>
        <taxon>Melampsoraceae</taxon>
        <taxon>Melampsora</taxon>
    </lineage>
</organism>
<accession>A7KKH4</accession>
<dbReference type="AlphaFoldDB" id="A7KKH4"/>
<feature type="non-terminal residue" evidence="2">
    <location>
        <position position="1"/>
    </location>
</feature>